<dbReference type="SMART" id="SM00287">
    <property type="entry name" value="SH3b"/>
    <property type="match status" value="8"/>
</dbReference>
<evidence type="ECO:0000256" key="2">
    <source>
        <dbReference type="SAM" id="SignalP"/>
    </source>
</evidence>
<evidence type="ECO:0000259" key="3">
    <source>
        <dbReference type="PROSITE" id="PS51781"/>
    </source>
</evidence>
<keyword evidence="2" id="KW-0732">Signal</keyword>
<dbReference type="Pfam" id="PF08239">
    <property type="entry name" value="SH3_3"/>
    <property type="match status" value="8"/>
</dbReference>
<dbReference type="InterPro" id="IPR052354">
    <property type="entry name" value="Cell_Wall_Dynamics_Protein"/>
</dbReference>
<feature type="region of interest" description="Disordered" evidence="1">
    <location>
        <begin position="555"/>
        <end position="576"/>
    </location>
</feature>
<feature type="domain" description="SH3b" evidence="3">
    <location>
        <begin position="415"/>
        <end position="480"/>
    </location>
</feature>
<dbReference type="SMART" id="SM00047">
    <property type="entry name" value="LYZ2"/>
    <property type="match status" value="1"/>
</dbReference>
<dbReference type="PANTHER" id="PTHR34408">
    <property type="entry name" value="FAMILY PROTEIN, PUTATIVE-RELATED"/>
    <property type="match status" value="1"/>
</dbReference>
<feature type="signal peptide" evidence="2">
    <location>
        <begin position="1"/>
        <end position="31"/>
    </location>
</feature>
<feature type="domain" description="SH3b" evidence="3">
    <location>
        <begin position="491"/>
        <end position="556"/>
    </location>
</feature>
<feature type="domain" description="SH3b" evidence="3">
    <location>
        <begin position="263"/>
        <end position="328"/>
    </location>
</feature>
<dbReference type="AlphaFoldDB" id="A0A1I2Q4L5"/>
<feature type="domain" description="SH3b" evidence="3">
    <location>
        <begin position="34"/>
        <end position="102"/>
    </location>
</feature>
<dbReference type="EMBL" id="FOOY01000006">
    <property type="protein sequence ID" value="SFG21187.1"/>
    <property type="molecule type" value="Genomic_DNA"/>
</dbReference>
<feature type="domain" description="SH3b" evidence="3">
    <location>
        <begin position="573"/>
        <end position="638"/>
    </location>
</feature>
<dbReference type="Proteomes" id="UP000198752">
    <property type="component" value="Unassembled WGS sequence"/>
</dbReference>
<accession>A0A1I2Q4L5</accession>
<protein>
    <submittedName>
        <fullName evidence="4">Beta-N-acetylglucosaminidase</fullName>
    </submittedName>
</protein>
<dbReference type="GO" id="GO:0004040">
    <property type="term" value="F:amidase activity"/>
    <property type="evidence" value="ECO:0007669"/>
    <property type="project" value="InterPro"/>
</dbReference>
<proteinExistence type="predicted"/>
<feature type="chain" id="PRO_5011704544" evidence="2">
    <location>
        <begin position="32"/>
        <end position="873"/>
    </location>
</feature>
<dbReference type="Gene3D" id="1.10.530.10">
    <property type="match status" value="1"/>
</dbReference>
<dbReference type="RefSeq" id="WP_093670656.1">
    <property type="nucleotide sequence ID" value="NZ_FOOY01000006.1"/>
</dbReference>
<dbReference type="InterPro" id="IPR002901">
    <property type="entry name" value="MGlyc_endo_b_GlcNAc-like_dom"/>
</dbReference>
<dbReference type="PANTHER" id="PTHR34408:SF2">
    <property type="entry name" value="CELL WALL-BINDING PROTEIN YWSB"/>
    <property type="match status" value="1"/>
</dbReference>
<dbReference type="PROSITE" id="PS51781">
    <property type="entry name" value="SH3B"/>
    <property type="match status" value="8"/>
</dbReference>
<name>A0A1I2Q4L5_9BACL</name>
<dbReference type="OrthoDB" id="9816557at2"/>
<evidence type="ECO:0000256" key="1">
    <source>
        <dbReference type="SAM" id="MobiDB-lite"/>
    </source>
</evidence>
<feature type="compositionally biased region" description="Low complexity" evidence="1">
    <location>
        <begin position="557"/>
        <end position="575"/>
    </location>
</feature>
<keyword evidence="5" id="KW-1185">Reference proteome</keyword>
<evidence type="ECO:0000313" key="5">
    <source>
        <dbReference type="Proteomes" id="UP000198752"/>
    </source>
</evidence>
<dbReference type="Pfam" id="PF01832">
    <property type="entry name" value="Glucosaminidase"/>
    <property type="match status" value="1"/>
</dbReference>
<evidence type="ECO:0000313" key="4">
    <source>
        <dbReference type="EMBL" id="SFG21187.1"/>
    </source>
</evidence>
<feature type="domain" description="SH3b" evidence="3">
    <location>
        <begin position="117"/>
        <end position="180"/>
    </location>
</feature>
<gene>
    <name evidence="4" type="ORF">SAMN02982927_00981</name>
</gene>
<sequence length="873" mass="92094">MSPNRNFTIVGTFAAAAAVAAVAGVPSHASADTFEAYQGKAKTNLNIRSTPGTEQQQIGMLKKNQTFDVVGIDKKSEKGNWLKIKYEGRTAYVDGYYVERVSETATATPTLSIQSVTNYQGVTSANLNVRLLPSTNGTVLKTLTKGTTVTVTGKTGDGWLQIKYKDGSAYVSADYIKTGSASETSAPASTQTLYTGTTTANLNVRSGASTSGKLLTTLKKGSGVEVVGTSGNWLKIKYNGGTAYVSGDYVKNAGSTSSSDSSNETVLYTGTTTANLNVRSGASTSNKIMATLKKGSSVEVVGTSGNWLKIKYNGGTAYVSKDYVKKPSSENSPGSDSTSETVLYTGTTTANLNVRSGASTSGKLLTTLKKGSSVEVVGTEGDWLKVKYNGGTAYVSKDYVKKPSSENSSGSDSTSETVLYTGTTTANLNVRSSASTSGKLLTTLKKGSSVEVVGTEGDWLKVKYNGGTAYVSKDYVKKPSSENSSGSDSTSETVLYTGTTTANLNVRSSASTSGKLLTTLKKGSSVEVVGTEGDWLKIKYNGGTAYVSAEFVKKPSSDTSSDASSDSDSSGSQASKTMGLITTGVNFRQGPGTSYKSYGVLKAGTLVEMLADAPDGWKKVSYDGKDGYVYGDYLKDETTTTIQDGNAAYITTTYPLSFGQALAKEQNVNSSSSIAQYLNPKNFTKGSIEYYQFLQLSSLTNVSLSDMNKMLSGRGILSGQGAAFISAANVNKVNEVYLVSHALLETGNGSSTLANGVNYNGTTVYNMFGIGAYDGSAVNSGAKYAYEQGWTTPAKAIEGGAAWIAKYYVYNATYRQDTLYKMRWNPEALVVGSAAHQYATDVGWAVKQTPMIDSMYSTISKYSLIFDVPEYAN</sequence>
<reference evidence="5" key="1">
    <citation type="submission" date="2016-10" db="EMBL/GenBank/DDBJ databases">
        <authorList>
            <person name="Varghese N."/>
            <person name="Submissions S."/>
        </authorList>
    </citation>
    <scope>NUCLEOTIDE SEQUENCE [LARGE SCALE GENOMIC DNA]</scope>
    <source>
        <strain evidence="5">ATCC 700379</strain>
    </source>
</reference>
<dbReference type="Gene3D" id="2.30.30.40">
    <property type="entry name" value="SH3 Domains"/>
    <property type="match status" value="8"/>
</dbReference>
<dbReference type="InterPro" id="IPR003646">
    <property type="entry name" value="SH3-like_bac-type"/>
</dbReference>
<organism evidence="4 5">
    <name type="scientific">Sporolactobacillus nakayamae</name>
    <dbReference type="NCBI Taxonomy" id="269670"/>
    <lineage>
        <taxon>Bacteria</taxon>
        <taxon>Bacillati</taxon>
        <taxon>Bacillota</taxon>
        <taxon>Bacilli</taxon>
        <taxon>Bacillales</taxon>
        <taxon>Sporolactobacillaceae</taxon>
        <taxon>Sporolactobacillus</taxon>
    </lineage>
</organism>
<feature type="domain" description="SH3b" evidence="3">
    <location>
        <begin position="191"/>
        <end position="254"/>
    </location>
</feature>
<dbReference type="STRING" id="269670.SAMN02982927_00981"/>
<feature type="domain" description="SH3b" evidence="3">
    <location>
        <begin position="339"/>
        <end position="404"/>
    </location>
</feature>